<dbReference type="OrthoDB" id="8452551at2"/>
<reference evidence="2" key="1">
    <citation type="submission" date="2018-05" db="EMBL/GenBank/DDBJ databases">
        <title>Zavarzinia sp. HR-AS.</title>
        <authorList>
            <person name="Lee Y."/>
            <person name="Jeon C.O."/>
        </authorList>
    </citation>
    <scope>NUCLEOTIDE SEQUENCE [LARGE SCALE GENOMIC DNA]</scope>
    <source>
        <strain evidence="2">DSM 1231</strain>
    </source>
</reference>
<evidence type="ECO:0000313" key="2">
    <source>
        <dbReference type="Proteomes" id="UP000246077"/>
    </source>
</evidence>
<dbReference type="SUPFAM" id="SSF54001">
    <property type="entry name" value="Cysteine proteinases"/>
    <property type="match status" value="1"/>
</dbReference>
<name>A0A317EC70_9PROT</name>
<keyword evidence="2" id="KW-1185">Reference proteome</keyword>
<gene>
    <name evidence="1" type="ORF">DKG75_04730</name>
</gene>
<dbReference type="Proteomes" id="UP000246077">
    <property type="component" value="Unassembled WGS sequence"/>
</dbReference>
<proteinExistence type="predicted"/>
<accession>A0A317EC70</accession>
<comment type="caution">
    <text evidence="1">The sequence shown here is derived from an EMBL/GenBank/DDBJ whole genome shotgun (WGS) entry which is preliminary data.</text>
</comment>
<protein>
    <submittedName>
        <fullName evidence="1">Uncharacterized protein</fullName>
    </submittedName>
</protein>
<dbReference type="RefSeq" id="WP_109919896.1">
    <property type="nucleotide sequence ID" value="NZ_QGLF01000001.1"/>
</dbReference>
<dbReference type="AlphaFoldDB" id="A0A317EC70"/>
<organism evidence="1 2">
    <name type="scientific">Zavarzinia compransoris</name>
    <dbReference type="NCBI Taxonomy" id="1264899"/>
    <lineage>
        <taxon>Bacteria</taxon>
        <taxon>Pseudomonadati</taxon>
        <taxon>Pseudomonadota</taxon>
        <taxon>Alphaproteobacteria</taxon>
        <taxon>Rhodospirillales</taxon>
        <taxon>Zavarziniaceae</taxon>
        <taxon>Zavarzinia</taxon>
    </lineage>
</organism>
<dbReference type="EMBL" id="QGLF01000001">
    <property type="protein sequence ID" value="PWR23866.1"/>
    <property type="molecule type" value="Genomic_DNA"/>
</dbReference>
<dbReference type="Gene3D" id="3.90.70.20">
    <property type="match status" value="1"/>
</dbReference>
<dbReference type="InterPro" id="IPR038765">
    <property type="entry name" value="Papain-like_cys_pep_sf"/>
</dbReference>
<evidence type="ECO:0000313" key="1">
    <source>
        <dbReference type="EMBL" id="PWR23866.1"/>
    </source>
</evidence>
<sequence length="241" mass="26605">MAANSPIKGDFIAFVPFSQTALLSQHNRDPELKEGICAGLVDFWLRTIGKNPGESPRERISFLGAPPAFGLVMQHYKDFIRDWDALGGVQARSMAGDRAGLHYDSDNTHIGPPPSFGNFSAPTVEEWQTSEEMMRILAKDLNRLNVGMAWDLQFRDTVNGGNGAHAIAGYSCFTSVTGNMHRITAHLFDPNYGEWVMTHGQIATFLAGLSDLYFKDTGWHLQSVTRISLTGSQKTSRRGGR</sequence>